<evidence type="ECO:0000313" key="4">
    <source>
        <dbReference type="Proteomes" id="UP000011932"/>
    </source>
</evidence>
<feature type="compositionally biased region" description="Low complexity" evidence="1">
    <location>
        <begin position="68"/>
        <end position="85"/>
    </location>
</feature>
<dbReference type="AlphaFoldDB" id="M4VI04"/>
<protein>
    <submittedName>
        <fullName evidence="3">Uncharacterized protein</fullName>
    </submittedName>
</protein>
<keyword evidence="2" id="KW-0472">Membrane</keyword>
<organism evidence="3 4">
    <name type="scientific">Micavibrio aeruginosavorus EPB</name>
    <dbReference type="NCBI Taxonomy" id="349215"/>
    <lineage>
        <taxon>Bacteria</taxon>
        <taxon>Pseudomonadati</taxon>
        <taxon>Bdellovibrionota</taxon>
        <taxon>Bdellovibrionia</taxon>
        <taxon>Bdellovibrionales</taxon>
        <taxon>Pseudobdellovibrionaceae</taxon>
        <taxon>Micavibrio</taxon>
    </lineage>
</organism>
<proteinExistence type="predicted"/>
<keyword evidence="2" id="KW-1133">Transmembrane helix</keyword>
<evidence type="ECO:0000256" key="2">
    <source>
        <dbReference type="SAM" id="Phobius"/>
    </source>
</evidence>
<keyword evidence="2" id="KW-0812">Transmembrane</keyword>
<feature type="transmembrane region" description="Helical" evidence="2">
    <location>
        <begin position="46"/>
        <end position="63"/>
    </location>
</feature>
<reference evidence="3 4" key="1">
    <citation type="journal article" date="2013" name="ISME J.">
        <title>By their genes ye shall know them: genomic signatures of predatory bacteria.</title>
        <authorList>
            <person name="Pasternak Z."/>
            <person name="Pietrokovski S."/>
            <person name="Rotem O."/>
            <person name="Gophna U."/>
            <person name="Lurie-Weinberger M.N."/>
            <person name="Jurkevitch E."/>
        </authorList>
    </citation>
    <scope>NUCLEOTIDE SEQUENCE [LARGE SCALE GENOMIC DNA]</scope>
    <source>
        <strain evidence="3">EPB</strain>
    </source>
</reference>
<accession>M4VI04</accession>
<feature type="region of interest" description="Disordered" evidence="1">
    <location>
        <begin position="68"/>
        <end position="89"/>
    </location>
</feature>
<dbReference type="HOGENOM" id="CLU_1792300_0_0_5"/>
<dbReference type="KEGG" id="man:A11S_858"/>
<name>M4VI04_9BACT</name>
<sequence>MLHKDPNAHAPSKTAECRACGGVVSKKASTCPHCGQKRPYKAKTSVGTWVVIVIAGFLTLSIINDSASSGNGSSSAPVKSSSHSDYSNPSKQQDWIWASQDGIKNRLKDPGSAKFKDSFFVLWKGTPVVCGYVNSKNAMGGYGGFQRFIASGDVIAYLEEQVSDFNNVWREICTQ</sequence>
<dbReference type="Proteomes" id="UP000011932">
    <property type="component" value="Chromosome"/>
</dbReference>
<dbReference type="EMBL" id="CP003538">
    <property type="protein sequence ID" value="AGH97681.1"/>
    <property type="molecule type" value="Genomic_DNA"/>
</dbReference>
<dbReference type="STRING" id="349215.A11S_858"/>
<evidence type="ECO:0000313" key="3">
    <source>
        <dbReference type="EMBL" id="AGH97681.1"/>
    </source>
</evidence>
<gene>
    <name evidence="3" type="ORF">A11S_858</name>
</gene>
<evidence type="ECO:0000256" key="1">
    <source>
        <dbReference type="SAM" id="MobiDB-lite"/>
    </source>
</evidence>